<dbReference type="HOGENOM" id="CLU_002274_2_1_1"/>
<dbReference type="Proteomes" id="UP000001811">
    <property type="component" value="Chromosome 1"/>
</dbReference>
<dbReference type="InParanoid" id="G1SDC2"/>
<dbReference type="CDD" id="cd08320">
    <property type="entry name" value="Pyrin_NALPs"/>
    <property type="match status" value="1"/>
</dbReference>
<dbReference type="SUPFAM" id="SSF52540">
    <property type="entry name" value="P-loop containing nucleoside triphosphate hydrolases"/>
    <property type="match status" value="1"/>
</dbReference>
<dbReference type="Pfam" id="PF17779">
    <property type="entry name" value="WHD_NOD2"/>
    <property type="match status" value="1"/>
</dbReference>
<evidence type="ECO:0000256" key="3">
    <source>
        <dbReference type="ARBA" id="ARBA00022737"/>
    </source>
</evidence>
<evidence type="ECO:0000256" key="5">
    <source>
        <dbReference type="ARBA" id="ARBA00022840"/>
    </source>
</evidence>
<dbReference type="FunFam" id="1.10.533.10:FF:000056">
    <property type="entry name" value="NACHT, LRR and PYD domains-containing protein 14"/>
    <property type="match status" value="1"/>
</dbReference>
<proteinExistence type="inferred from homology"/>
<evidence type="ECO:0000313" key="10">
    <source>
        <dbReference type="Ensembl" id="ENSOCUP00000000403.4"/>
    </source>
</evidence>
<keyword evidence="11" id="KW-1185">Reference proteome</keyword>
<evidence type="ECO:0000256" key="2">
    <source>
        <dbReference type="ARBA" id="ARBA00022614"/>
    </source>
</evidence>
<dbReference type="Pfam" id="PF02758">
    <property type="entry name" value="PYRIN"/>
    <property type="match status" value="1"/>
</dbReference>
<dbReference type="GeneTree" id="ENSGT00940000162005"/>
<dbReference type="eggNOG" id="ENOG502QS9E">
    <property type="taxonomic scope" value="Eukaryota"/>
</dbReference>
<dbReference type="GO" id="GO:0005737">
    <property type="term" value="C:cytoplasm"/>
    <property type="evidence" value="ECO:0007669"/>
    <property type="project" value="TreeGrafter"/>
</dbReference>
<evidence type="ECO:0000313" key="11">
    <source>
        <dbReference type="Proteomes" id="UP000001811"/>
    </source>
</evidence>
<dbReference type="SUPFAM" id="SSF52047">
    <property type="entry name" value="RNI-like"/>
    <property type="match status" value="1"/>
</dbReference>
<evidence type="ECO:0000256" key="6">
    <source>
        <dbReference type="ARBA" id="ARBA00023198"/>
    </source>
</evidence>
<sequence>MAASSSSYFSDFGLLLYLEELNKEEFNKFKLLLRETMEPGPCLIPWTAVKKAKREDLANLMNRYYPGEQAWSVTLKIFGKMNLRGLCERAKAEINRTATAMEQEDVEPREMQGDQEAMLDSGTEYRIQIKEKFCIIWDESSWLGELETFHRAISQEDEDLVEHLFDMDVKTGEQPQIVVLQGAAGVGKTKLARKAMLDWAKGNFYQKFSYVFYLNGREMNQLKETSFAQLISKDWPSAESPIEKILSQPSGLLFIIDSFDELNFAFEEPEFALCEDWTQVHPVSFLLSSLLRKVMLPESSLLLTMRLTSSKRLKNVLKSQRYVEIPGMPEQIRKEYIYQFFEDEEWGKKAFSLLRSNEMLFSMCRVPQVCWIACTCLKREMEKGGDVTVTCQTTTALFTSYISSLFTSVDECCLSLPNQDQLGRLCHLAAKGIWTMTHVFYRDNLRKHGLTKDDVAIFLDMNILQRDREYENCYVFTHLHVQEFFAAMFYMLKDNWEARDYPVESFEDLKLLLESKNDKDSNLMQMRCFLFGLLNEKKIKQLEEALNCKTSMDIKQESLQWMEELGNSDYSPSELGFLELFHHLYETQDEAFIGQAMSYFPKIDIKMCEKNHLLVTSFCLKHCRCLQTIKLSVSVIFEKKIVNSSCPAKTCDEDLIIRCWKDLCSVIHTNEHLKELNLCHSNLDELAMRIFYQELSHPNCKLQKLLLRFVSFPDGCLGISNFLTQNQHLMHLDLTGSDIGDNGVKALCEALKHPRCKLQSLRLESCDLTTVCCLNISKALIRNQSLGFLNLSTNNLLDDGVKLLCEALRHPKCPLERLSLESCGLTEAGCEDLSLALITNTRLTHLCLTDNVLGDGGVKFMSDALQHPQCTLQSLVLRRCHLTSLSSRCLSTSLLYNKSLRHLDLALNFLQDEGAKLLCDVFRHPSCSLQDVELVGCAITSACCLDLASAILNNPNIWSMDLGNNNLQDGGVKILCDALRHPNCNIQKLGLAYCGLTSLCCRDLSSTLISNQRLRKINLTQNPLGSEGIKKLCEVLRSPQCKLQTLGLCKEAFDEEAQKLLEAVTLKNPHLVIKPDYNDHNEDDGSWWQCFS</sequence>
<dbReference type="InterPro" id="IPR032675">
    <property type="entry name" value="LRR_dom_sf"/>
</dbReference>
<dbReference type="SMART" id="SM01289">
    <property type="entry name" value="PYRIN"/>
    <property type="match status" value="1"/>
</dbReference>
<dbReference type="InterPro" id="IPR041267">
    <property type="entry name" value="NLRP_HD2"/>
</dbReference>
<dbReference type="Gene3D" id="1.10.533.10">
    <property type="entry name" value="Death Domain, Fas"/>
    <property type="match status" value="1"/>
</dbReference>
<dbReference type="InterPro" id="IPR050637">
    <property type="entry name" value="NLRP_innate_immun_reg"/>
</dbReference>
<dbReference type="PROSITE" id="PS50824">
    <property type="entry name" value="DAPIN"/>
    <property type="match status" value="1"/>
</dbReference>
<dbReference type="Gene3D" id="3.80.10.10">
    <property type="entry name" value="Ribonuclease Inhibitor"/>
    <property type="match status" value="1"/>
</dbReference>
<dbReference type="GO" id="GO:0007283">
    <property type="term" value="P:spermatogenesis"/>
    <property type="evidence" value="ECO:0007669"/>
    <property type="project" value="Ensembl"/>
</dbReference>
<dbReference type="PANTHER" id="PTHR45690">
    <property type="entry name" value="NACHT, LRR AND PYD DOMAINS-CONTAINING PROTEIN 12"/>
    <property type="match status" value="1"/>
</dbReference>
<feature type="domain" description="Pyrin" evidence="8">
    <location>
        <begin position="1"/>
        <end position="96"/>
    </location>
</feature>
<gene>
    <name evidence="10" type="primary">NLRP14</name>
</gene>
<comment type="similarity">
    <text evidence="1">Belongs to the NLRP family.</text>
</comment>
<dbReference type="Bgee" id="ENSOCUG00000000460">
    <property type="expression patterns" value="Expressed in ovary and 1 other cell type or tissue"/>
</dbReference>
<reference evidence="10" key="2">
    <citation type="submission" date="2025-08" db="UniProtKB">
        <authorList>
            <consortium name="Ensembl"/>
        </authorList>
    </citation>
    <scope>IDENTIFICATION</scope>
    <source>
        <strain evidence="10">Thorbecke</strain>
    </source>
</reference>
<dbReference type="Pfam" id="PF13516">
    <property type="entry name" value="LRR_6"/>
    <property type="match status" value="4"/>
</dbReference>
<dbReference type="PANTHER" id="PTHR45690:SF15">
    <property type="entry name" value="NACHT, LRR AND PYD DOMAINS-CONTAINING PROTEIN 14"/>
    <property type="match status" value="1"/>
</dbReference>
<dbReference type="Gene3D" id="3.40.50.300">
    <property type="entry name" value="P-loop containing nucleotide triphosphate hydrolases"/>
    <property type="match status" value="1"/>
</dbReference>
<dbReference type="PROSITE" id="PS50837">
    <property type="entry name" value="NACHT"/>
    <property type="match status" value="1"/>
</dbReference>
<dbReference type="EMBL" id="AAGW02007991">
    <property type="status" value="NOT_ANNOTATED_CDS"/>
    <property type="molecule type" value="Genomic_DNA"/>
</dbReference>
<dbReference type="Pfam" id="PF05729">
    <property type="entry name" value="NACHT"/>
    <property type="match status" value="1"/>
</dbReference>
<evidence type="ECO:0000256" key="7">
    <source>
        <dbReference type="ARBA" id="ARBA00059788"/>
    </source>
</evidence>
<dbReference type="PaxDb" id="9986-ENSOCUP00000000403"/>
<dbReference type="AlphaFoldDB" id="G1SDC2"/>
<evidence type="ECO:0000259" key="8">
    <source>
        <dbReference type="PROSITE" id="PS50824"/>
    </source>
</evidence>
<dbReference type="InterPro" id="IPR004020">
    <property type="entry name" value="DAPIN"/>
</dbReference>
<reference evidence="10" key="3">
    <citation type="submission" date="2025-09" db="UniProtKB">
        <authorList>
            <consortium name="Ensembl"/>
        </authorList>
    </citation>
    <scope>IDENTIFICATION</scope>
    <source>
        <strain evidence="10">Thorbecke</strain>
    </source>
</reference>
<dbReference type="GO" id="GO:0050727">
    <property type="term" value="P:regulation of inflammatory response"/>
    <property type="evidence" value="ECO:0007669"/>
    <property type="project" value="TreeGrafter"/>
</dbReference>
<accession>G1SDC2</accession>
<name>G1SDC2_RABIT</name>
<dbReference type="CDD" id="cd00116">
    <property type="entry name" value="LRR_RI"/>
    <property type="match status" value="1"/>
</dbReference>
<dbReference type="InterPro" id="IPR011029">
    <property type="entry name" value="DEATH-like_dom_sf"/>
</dbReference>
<keyword evidence="4" id="KW-0547">Nucleotide-binding</keyword>
<keyword evidence="2" id="KW-0433">Leucine-rich repeat</keyword>
<dbReference type="InterPro" id="IPR027417">
    <property type="entry name" value="P-loop_NTPase"/>
</dbReference>
<evidence type="ECO:0000256" key="1">
    <source>
        <dbReference type="ARBA" id="ARBA00008665"/>
    </source>
</evidence>
<feature type="domain" description="NACHT" evidence="9">
    <location>
        <begin position="176"/>
        <end position="374"/>
    </location>
</feature>
<dbReference type="Ensembl" id="ENSOCUT00000000460.4">
    <property type="protein sequence ID" value="ENSOCUP00000000403.4"/>
    <property type="gene ID" value="ENSOCUG00000000460.4"/>
</dbReference>
<dbReference type="FunFam" id="3.40.50.300:FF:000442">
    <property type="entry name" value="NACHT, LRR and PYD domains-containing protein 3"/>
    <property type="match status" value="1"/>
</dbReference>
<dbReference type="SMART" id="SM00368">
    <property type="entry name" value="LRR_RI"/>
    <property type="match status" value="11"/>
</dbReference>
<protein>
    <submittedName>
        <fullName evidence="10">NLR family pyrin domain containing 14</fullName>
    </submittedName>
</protein>
<dbReference type="SMR" id="G1SDC2"/>
<dbReference type="InterPro" id="IPR041075">
    <property type="entry name" value="NOD1/2_WH"/>
</dbReference>
<dbReference type="InterPro" id="IPR007111">
    <property type="entry name" value="NACHT_NTPase"/>
</dbReference>
<keyword evidence="6" id="KW-0395">Inflammatory response</keyword>
<dbReference type="SUPFAM" id="SSF47986">
    <property type="entry name" value="DEATH domain"/>
    <property type="match status" value="1"/>
</dbReference>
<evidence type="ECO:0000256" key="4">
    <source>
        <dbReference type="ARBA" id="ARBA00022741"/>
    </source>
</evidence>
<evidence type="ECO:0000259" key="9">
    <source>
        <dbReference type="PROSITE" id="PS50837"/>
    </source>
</evidence>
<dbReference type="GO" id="GO:0005524">
    <property type="term" value="F:ATP binding"/>
    <property type="evidence" value="ECO:0007669"/>
    <property type="project" value="UniProtKB-KW"/>
</dbReference>
<dbReference type="STRING" id="9986.ENSOCUP00000000403"/>
<dbReference type="Pfam" id="PF17776">
    <property type="entry name" value="NLRC4_HD2"/>
    <property type="match status" value="1"/>
</dbReference>
<comment type="function">
    <text evidence="7">May be involved in inflammation and recognition of cytosolic pathogen-associated molecular patterns (PAMPs) not intercepted by membrane-bound receptors.</text>
</comment>
<dbReference type="InterPro" id="IPR001611">
    <property type="entry name" value="Leu-rich_rpt"/>
</dbReference>
<organism evidence="10 11">
    <name type="scientific">Oryctolagus cuniculus</name>
    <name type="common">Rabbit</name>
    <dbReference type="NCBI Taxonomy" id="9986"/>
    <lineage>
        <taxon>Eukaryota</taxon>
        <taxon>Metazoa</taxon>
        <taxon>Chordata</taxon>
        <taxon>Craniata</taxon>
        <taxon>Vertebrata</taxon>
        <taxon>Euteleostomi</taxon>
        <taxon>Mammalia</taxon>
        <taxon>Eutheria</taxon>
        <taxon>Euarchontoglires</taxon>
        <taxon>Glires</taxon>
        <taxon>Lagomorpha</taxon>
        <taxon>Leporidae</taxon>
        <taxon>Oryctolagus</taxon>
    </lineage>
</organism>
<keyword evidence="5" id="KW-0067">ATP-binding</keyword>
<reference evidence="10 11" key="1">
    <citation type="journal article" date="2011" name="Nature">
        <title>A high-resolution map of human evolutionary constraint using 29 mammals.</title>
        <authorList>
            <person name="Lindblad-Toh K."/>
            <person name="Garber M."/>
            <person name="Zuk O."/>
            <person name="Lin M.F."/>
            <person name="Parker B.J."/>
            <person name="Washietl S."/>
            <person name="Kheradpour P."/>
            <person name="Ernst J."/>
            <person name="Jordan G."/>
            <person name="Mauceli E."/>
            <person name="Ward L.D."/>
            <person name="Lowe C.B."/>
            <person name="Holloway A.K."/>
            <person name="Clamp M."/>
            <person name="Gnerre S."/>
            <person name="Alfoldi J."/>
            <person name="Beal K."/>
            <person name="Chang J."/>
            <person name="Clawson H."/>
            <person name="Cuff J."/>
            <person name="Di Palma F."/>
            <person name="Fitzgerald S."/>
            <person name="Flicek P."/>
            <person name="Guttman M."/>
            <person name="Hubisz M.J."/>
            <person name="Jaffe D.B."/>
            <person name="Jungreis I."/>
            <person name="Kent W.J."/>
            <person name="Kostka D."/>
            <person name="Lara M."/>
            <person name="Martins A.L."/>
            <person name="Massingham T."/>
            <person name="Moltke I."/>
            <person name="Raney B.J."/>
            <person name="Rasmussen M.D."/>
            <person name="Robinson J."/>
            <person name="Stark A."/>
            <person name="Vilella A.J."/>
            <person name="Wen J."/>
            <person name="Xie X."/>
            <person name="Zody M.C."/>
            <person name="Baldwin J."/>
            <person name="Bloom T."/>
            <person name="Chin C.W."/>
            <person name="Heiman D."/>
            <person name="Nicol R."/>
            <person name="Nusbaum C."/>
            <person name="Young S."/>
            <person name="Wilkinson J."/>
            <person name="Worley K.C."/>
            <person name="Kovar C.L."/>
            <person name="Muzny D.M."/>
            <person name="Gibbs R.A."/>
            <person name="Cree A."/>
            <person name="Dihn H.H."/>
            <person name="Fowler G."/>
            <person name="Jhangiani S."/>
            <person name="Joshi V."/>
            <person name="Lee S."/>
            <person name="Lewis L.R."/>
            <person name="Nazareth L.V."/>
            <person name="Okwuonu G."/>
            <person name="Santibanez J."/>
            <person name="Warren W.C."/>
            <person name="Mardis E.R."/>
            <person name="Weinstock G.M."/>
            <person name="Wilson R.K."/>
            <person name="Delehaunty K."/>
            <person name="Dooling D."/>
            <person name="Fronik C."/>
            <person name="Fulton L."/>
            <person name="Fulton B."/>
            <person name="Graves T."/>
            <person name="Minx P."/>
            <person name="Sodergren E."/>
            <person name="Birney E."/>
            <person name="Margulies E.H."/>
            <person name="Herrero J."/>
            <person name="Green E.D."/>
            <person name="Haussler D."/>
            <person name="Siepel A."/>
            <person name="Goldman N."/>
            <person name="Pollard K.S."/>
            <person name="Pedersen J.S."/>
            <person name="Lander E.S."/>
            <person name="Kellis M."/>
        </authorList>
    </citation>
    <scope>NUCLEOTIDE SEQUENCE [LARGE SCALE GENOMIC DNA]</scope>
    <source>
        <strain evidence="10 11">Thorbecke inbred</strain>
    </source>
</reference>
<dbReference type="GO" id="GO:0006954">
    <property type="term" value="P:inflammatory response"/>
    <property type="evidence" value="ECO:0007669"/>
    <property type="project" value="UniProtKB-KW"/>
</dbReference>
<keyword evidence="3" id="KW-0677">Repeat</keyword>